<dbReference type="PROSITE" id="PS50089">
    <property type="entry name" value="ZF_RING_2"/>
    <property type="match status" value="1"/>
</dbReference>
<dbReference type="SMART" id="SM00647">
    <property type="entry name" value="IBR"/>
    <property type="match status" value="1"/>
</dbReference>
<name>A0AA39XI27_9PEZI</name>
<gene>
    <name evidence="14" type="ORF">B0T17DRAFT_481281</name>
</gene>
<keyword evidence="6 9" id="KW-0863">Zinc-finger</keyword>
<keyword evidence="15" id="KW-1185">Reference proteome</keyword>
<comment type="caution">
    <text evidence="14">The sequence shown here is derived from an EMBL/GenBank/DDBJ whole genome shotgun (WGS) entry which is preliminary data.</text>
</comment>
<evidence type="ECO:0000256" key="9">
    <source>
        <dbReference type="PROSITE-ProRule" id="PRU00175"/>
    </source>
</evidence>
<evidence type="ECO:0000313" key="14">
    <source>
        <dbReference type="EMBL" id="KAK0634381.1"/>
    </source>
</evidence>
<dbReference type="EC" id="2.3.2.31" evidence="2"/>
<dbReference type="CDD" id="cd20335">
    <property type="entry name" value="BRcat_RBR"/>
    <property type="match status" value="1"/>
</dbReference>
<dbReference type="SMART" id="SM00184">
    <property type="entry name" value="RING"/>
    <property type="match status" value="2"/>
</dbReference>
<dbReference type="InterPro" id="IPR002867">
    <property type="entry name" value="IBR_dom"/>
</dbReference>
<accession>A0AA39XI27</accession>
<dbReference type="InterPro" id="IPR017907">
    <property type="entry name" value="Znf_RING_CS"/>
</dbReference>
<dbReference type="PROSITE" id="PS51873">
    <property type="entry name" value="TRIAD"/>
    <property type="match status" value="1"/>
</dbReference>
<dbReference type="InterPro" id="IPR013083">
    <property type="entry name" value="Znf_RING/FYVE/PHD"/>
</dbReference>
<keyword evidence="10" id="KW-0175">Coiled coil</keyword>
<keyword evidence="8" id="KW-0862">Zinc</keyword>
<evidence type="ECO:0000256" key="4">
    <source>
        <dbReference type="ARBA" id="ARBA00022723"/>
    </source>
</evidence>
<dbReference type="Gene3D" id="3.30.40.10">
    <property type="entry name" value="Zinc/RING finger domain, C3HC4 (zinc finger)"/>
    <property type="match status" value="1"/>
</dbReference>
<dbReference type="SUPFAM" id="SSF57850">
    <property type="entry name" value="RING/U-box"/>
    <property type="match status" value="3"/>
</dbReference>
<evidence type="ECO:0000256" key="1">
    <source>
        <dbReference type="ARBA" id="ARBA00001798"/>
    </source>
</evidence>
<feature type="domain" description="RING-type" evidence="13">
    <location>
        <begin position="150"/>
        <end position="448"/>
    </location>
</feature>
<evidence type="ECO:0000256" key="6">
    <source>
        <dbReference type="ARBA" id="ARBA00022771"/>
    </source>
</evidence>
<proteinExistence type="predicted"/>
<dbReference type="GO" id="GO:0008270">
    <property type="term" value="F:zinc ion binding"/>
    <property type="evidence" value="ECO:0007669"/>
    <property type="project" value="UniProtKB-KW"/>
</dbReference>
<dbReference type="InterPro" id="IPR044066">
    <property type="entry name" value="TRIAD_supradom"/>
</dbReference>
<dbReference type="Proteomes" id="UP001174934">
    <property type="component" value="Unassembled WGS sequence"/>
</dbReference>
<keyword evidence="5" id="KW-0677">Repeat</keyword>
<evidence type="ECO:0000313" key="15">
    <source>
        <dbReference type="Proteomes" id="UP001174934"/>
    </source>
</evidence>
<dbReference type="GO" id="GO:0016567">
    <property type="term" value="P:protein ubiquitination"/>
    <property type="evidence" value="ECO:0007669"/>
    <property type="project" value="InterPro"/>
</dbReference>
<evidence type="ECO:0000259" key="12">
    <source>
        <dbReference type="PROSITE" id="PS50089"/>
    </source>
</evidence>
<feature type="domain" description="RING-type" evidence="12">
    <location>
        <begin position="403"/>
        <end position="452"/>
    </location>
</feature>
<feature type="region of interest" description="Disordered" evidence="11">
    <location>
        <begin position="1"/>
        <end position="29"/>
    </location>
</feature>
<dbReference type="EMBL" id="JAULSR010000001">
    <property type="protein sequence ID" value="KAK0634381.1"/>
    <property type="molecule type" value="Genomic_DNA"/>
</dbReference>
<evidence type="ECO:0000256" key="5">
    <source>
        <dbReference type="ARBA" id="ARBA00022737"/>
    </source>
</evidence>
<sequence length="457" mass="52069">MQETINSEDVDYKYDTSGVRPTRSHSRTAPWLEADSKGITRDSFLKDTPNSRLALWKQYLEHELALEGESWKSVEKTGTTNPYTSMIESRHNAMTSAFMRSLLRRKTVPTDLPDQFSARDLLFGQKYQSTDKNYPIVVTNQRKLPDILSGTRECIICADSKDVGMFPGAAVTNTCDHPPSTCLDCIAISIKSDIESKLWNEIKCPECGTYLQYDDVQRFANSETKERYQNLSFRYAMSEAENFVWCTSGCGSGQVHDSGVDQPIVTCSLCHHRSCFLHKVAWHQNLTCGEYDSLQADPVNFRSYFELENEAAEEAAAARRAQEDADREFARSLIAREKQTLKRQRLEREQRQAQEARGAQLVKEQKERAERIRSAQVLREEAARRKGEEEASIATVGRTTKPCPGCKVPIEKSSGWAGFKCKHEFCWDCLVGYWEIVSRDNTAHQRVCPWHSSNLRG</sequence>
<evidence type="ECO:0000256" key="3">
    <source>
        <dbReference type="ARBA" id="ARBA00022679"/>
    </source>
</evidence>
<evidence type="ECO:0000256" key="11">
    <source>
        <dbReference type="SAM" id="MobiDB-lite"/>
    </source>
</evidence>
<comment type="catalytic activity">
    <reaction evidence="1">
        <text>[E2 ubiquitin-conjugating enzyme]-S-ubiquitinyl-L-cysteine + [acceptor protein]-L-lysine = [E2 ubiquitin-conjugating enzyme]-L-cysteine + [acceptor protein]-N(6)-ubiquitinyl-L-lysine.</text>
        <dbReference type="EC" id="2.3.2.31"/>
    </reaction>
</comment>
<reference evidence="14" key="1">
    <citation type="submission" date="2023-06" db="EMBL/GenBank/DDBJ databases">
        <title>Genome-scale phylogeny and comparative genomics of the fungal order Sordariales.</title>
        <authorList>
            <consortium name="Lawrence Berkeley National Laboratory"/>
            <person name="Hensen N."/>
            <person name="Bonometti L."/>
            <person name="Westerberg I."/>
            <person name="Brannstrom I.O."/>
            <person name="Guillou S."/>
            <person name="Cros-Aarteil S."/>
            <person name="Calhoun S."/>
            <person name="Haridas S."/>
            <person name="Kuo A."/>
            <person name="Mondo S."/>
            <person name="Pangilinan J."/>
            <person name="Riley R."/>
            <person name="LaButti K."/>
            <person name="Andreopoulos B."/>
            <person name="Lipzen A."/>
            <person name="Chen C."/>
            <person name="Yanf M."/>
            <person name="Daum C."/>
            <person name="Ng V."/>
            <person name="Clum A."/>
            <person name="Steindorff A."/>
            <person name="Ohm R."/>
            <person name="Martin F."/>
            <person name="Silar P."/>
            <person name="Natvig D."/>
            <person name="Lalanne C."/>
            <person name="Gautier V."/>
            <person name="Ament-velasquez S.L."/>
            <person name="Kruys A."/>
            <person name="Hutchinson M.I."/>
            <person name="Powell A.J."/>
            <person name="Barry K."/>
            <person name="Miller A.N."/>
            <person name="Grigoriev I.V."/>
            <person name="Debuchy R."/>
            <person name="Gladieux P."/>
            <person name="Thoren M.H."/>
            <person name="Johannesson H."/>
        </authorList>
    </citation>
    <scope>NUCLEOTIDE SEQUENCE</scope>
    <source>
        <strain evidence="14">SMH3391-2</strain>
    </source>
</reference>
<keyword evidence="4" id="KW-0479">Metal-binding</keyword>
<dbReference type="InterPro" id="IPR031127">
    <property type="entry name" value="E3_UB_ligase_RBR"/>
</dbReference>
<evidence type="ECO:0000256" key="10">
    <source>
        <dbReference type="SAM" id="Coils"/>
    </source>
</evidence>
<organism evidence="14 15">
    <name type="scientific">Bombardia bombarda</name>
    <dbReference type="NCBI Taxonomy" id="252184"/>
    <lineage>
        <taxon>Eukaryota</taxon>
        <taxon>Fungi</taxon>
        <taxon>Dikarya</taxon>
        <taxon>Ascomycota</taxon>
        <taxon>Pezizomycotina</taxon>
        <taxon>Sordariomycetes</taxon>
        <taxon>Sordariomycetidae</taxon>
        <taxon>Sordariales</taxon>
        <taxon>Lasiosphaeriaceae</taxon>
        <taxon>Bombardia</taxon>
    </lineage>
</organism>
<keyword evidence="3" id="KW-0808">Transferase</keyword>
<keyword evidence="7" id="KW-0833">Ubl conjugation pathway</keyword>
<dbReference type="Pfam" id="PF01485">
    <property type="entry name" value="IBR"/>
    <property type="match status" value="1"/>
</dbReference>
<evidence type="ECO:0000256" key="2">
    <source>
        <dbReference type="ARBA" id="ARBA00012251"/>
    </source>
</evidence>
<dbReference type="PROSITE" id="PS00518">
    <property type="entry name" value="ZF_RING_1"/>
    <property type="match status" value="1"/>
</dbReference>
<dbReference type="InterPro" id="IPR001841">
    <property type="entry name" value="Znf_RING"/>
</dbReference>
<dbReference type="PANTHER" id="PTHR11685">
    <property type="entry name" value="RBR FAMILY RING FINGER AND IBR DOMAIN-CONTAINING"/>
    <property type="match status" value="1"/>
</dbReference>
<dbReference type="AlphaFoldDB" id="A0AA39XI27"/>
<evidence type="ECO:0000259" key="13">
    <source>
        <dbReference type="PROSITE" id="PS51873"/>
    </source>
</evidence>
<feature type="coiled-coil region" evidence="10">
    <location>
        <begin position="304"/>
        <end position="356"/>
    </location>
</feature>
<dbReference type="GO" id="GO:0061630">
    <property type="term" value="F:ubiquitin protein ligase activity"/>
    <property type="evidence" value="ECO:0007669"/>
    <property type="project" value="UniProtKB-EC"/>
</dbReference>
<dbReference type="Gene3D" id="1.20.120.1750">
    <property type="match status" value="1"/>
</dbReference>
<protein>
    <recommendedName>
        <fullName evidence="2">RBR-type E3 ubiquitin transferase</fullName>
        <ecNumber evidence="2">2.3.2.31</ecNumber>
    </recommendedName>
</protein>
<evidence type="ECO:0000256" key="7">
    <source>
        <dbReference type="ARBA" id="ARBA00022786"/>
    </source>
</evidence>
<evidence type="ECO:0000256" key="8">
    <source>
        <dbReference type="ARBA" id="ARBA00022833"/>
    </source>
</evidence>